<dbReference type="Pfam" id="PF06276">
    <property type="entry name" value="FhuF"/>
    <property type="match status" value="1"/>
</dbReference>
<dbReference type="RefSeq" id="WP_406578769.1">
    <property type="nucleotide sequence ID" value="NZ_JBJHQH010000001.1"/>
</dbReference>
<accession>A0ABW8R9C7</accession>
<evidence type="ECO:0000259" key="1">
    <source>
        <dbReference type="Pfam" id="PF06276"/>
    </source>
</evidence>
<dbReference type="InterPro" id="IPR022770">
    <property type="entry name" value="IucA/IucC-like_C"/>
</dbReference>
<keyword evidence="4" id="KW-1185">Reference proteome</keyword>
<proteinExistence type="predicted"/>
<dbReference type="NCBIfam" id="TIGR03951">
    <property type="entry name" value="Fe_III_red_FhuF"/>
    <property type="match status" value="1"/>
</dbReference>
<evidence type="ECO:0000313" key="3">
    <source>
        <dbReference type="EMBL" id="MFK9090056.1"/>
    </source>
</evidence>
<dbReference type="InterPro" id="IPR008090">
    <property type="entry name" value="Fe_iron_reduct"/>
</dbReference>
<evidence type="ECO:0000259" key="2">
    <source>
        <dbReference type="Pfam" id="PF11575"/>
    </source>
</evidence>
<dbReference type="Proteomes" id="UP001623041">
    <property type="component" value="Unassembled WGS sequence"/>
</dbReference>
<dbReference type="EMBL" id="JBJHQH010000001">
    <property type="protein sequence ID" value="MFK9090056.1"/>
    <property type="molecule type" value="Genomic_DNA"/>
</dbReference>
<organism evidence="3 4">
    <name type="scientific">Bacillus salipaludis</name>
    <dbReference type="NCBI Taxonomy" id="2547811"/>
    <lineage>
        <taxon>Bacteria</taxon>
        <taxon>Bacillati</taxon>
        <taxon>Bacillota</taxon>
        <taxon>Bacilli</taxon>
        <taxon>Bacillales</taxon>
        <taxon>Bacillaceae</taxon>
        <taxon>Bacillus</taxon>
    </lineage>
</organism>
<gene>
    <name evidence="3" type="primary">fhuF</name>
    <name evidence="3" type="ORF">ACJEBI_00985</name>
</gene>
<reference evidence="3 4" key="1">
    <citation type="submission" date="2024-11" db="EMBL/GenBank/DDBJ databases">
        <authorList>
            <person name="Lucas J.A."/>
        </authorList>
    </citation>
    <scope>NUCLEOTIDE SEQUENCE [LARGE SCALE GENOMIC DNA]</scope>
    <source>
        <strain evidence="3 4">Z 5.4</strain>
    </source>
</reference>
<feature type="domain" description="Aerobactin siderophore biosynthesis IucA/IucC-like C-terminal" evidence="1">
    <location>
        <begin position="58"/>
        <end position="202"/>
    </location>
</feature>
<protein>
    <submittedName>
        <fullName evidence="3">Siderophore-iron reductase FhuF</fullName>
    </submittedName>
</protein>
<evidence type="ECO:0000313" key="4">
    <source>
        <dbReference type="Proteomes" id="UP001623041"/>
    </source>
</evidence>
<feature type="domain" description="Ferric siderophore reductase C-terminal" evidence="2">
    <location>
        <begin position="222"/>
        <end position="241"/>
    </location>
</feature>
<dbReference type="InterPro" id="IPR024726">
    <property type="entry name" value="FhuF_C"/>
</dbReference>
<comment type="caution">
    <text evidence="3">The sequence shown here is derived from an EMBL/GenBank/DDBJ whole genome shotgun (WGS) entry which is preliminary data.</text>
</comment>
<sequence>MAKMLSEPERIQLEKYRYKSGLEHSFPVAELLDESFHKDFLKNLTDTLSAPNEKIAASIFIKRYAFLAVISLYAMTAWNKQLDVSLDNVVMEKAESGENWLPAFSLKDATVKEMDPNENRSEWRKLVLKDLFANHIYPIIAKLEKSFGISKLILWENIAVYLFWLYESELKDSENDNVADDFRFLLFEAEGQLFGAYKLNPLQKYFSEKLHLPEQDEEVRIRKTCCFSYQLPAGKSCKTCPCSHLAKDGVCHDGENICTAVRRFA</sequence>
<dbReference type="Pfam" id="PF11575">
    <property type="entry name" value="FhuF_C"/>
    <property type="match status" value="1"/>
</dbReference>
<name>A0ABW8R9C7_9BACI</name>